<dbReference type="GeneID" id="55987759"/>
<protein>
    <submittedName>
        <fullName evidence="2">Uncharacterized protein</fullName>
    </submittedName>
</protein>
<feature type="transmembrane region" description="Helical" evidence="1">
    <location>
        <begin position="12"/>
        <end position="35"/>
    </location>
</feature>
<dbReference type="OrthoDB" id="3166386at2759"/>
<reference evidence="3" key="1">
    <citation type="submission" date="2020-06" db="EMBL/GenBank/DDBJ databases">
        <title>A chromosome-scale genome assembly of Talaromyces rugulosus W13939.</title>
        <authorList>
            <person name="Wang B."/>
            <person name="Guo L."/>
            <person name="Ye K."/>
            <person name="Wang L."/>
        </authorList>
    </citation>
    <scope>NUCLEOTIDE SEQUENCE [LARGE SCALE GENOMIC DNA]</scope>
    <source>
        <strain evidence="3">W13939</strain>
    </source>
</reference>
<proteinExistence type="predicted"/>
<keyword evidence="1" id="KW-0472">Membrane</keyword>
<keyword evidence="3" id="KW-1185">Reference proteome</keyword>
<evidence type="ECO:0000256" key="1">
    <source>
        <dbReference type="SAM" id="Phobius"/>
    </source>
</evidence>
<sequence>MDNGTSPTDIITYVGVPLAVLGVLPILYSFVRAILTQRSIRLSLKRHGLLDSAITRGSLMSGIVEVELPRCTITPFDRDLDAEYWKLNAYQSTLKGGSWSIFYWNRLVTGRRLYRCQFKDELRLPQAEIDFEELVAFLMDRGAVPDPKGWHMLKTIGLWTPTATALLKPPNDLPGTVLKIAPPDDSEGVLSLQVYWHTNWDFRDTTSLPPFWMRLGQPKFDKVMVESETTISLSPRLSKENVNEPVNSLNENETKPLAREDTLVAGSSTESNTLPTSSLLGSIEQAKNTLTTSASDSVRFKIDAEIVRKLSFESDGILTGETRDMANVGGDNGSLWFVCAASTICQGQNSGLWNFTIPDQIATFTRRKSIPCGVMVVLDLLDGKDVPPWASPPPKTQESHTEIHQRLQERDDEMRMERLMTPTQADESRRSRMLREARRFHQQNVNRMQLQREYEERRLIEAIQSPRLDNNTVANATLAYLIREKVIPDHFSLQELAHAVLYLMILDQTHAKLIADILERWALWAQFGGMQSSQLTHLTDNKVAFCYASALVAVVLQANSSSNNLSSDMLDCMRVWKRVNLG</sequence>
<dbReference type="AlphaFoldDB" id="A0A7H8QGV9"/>
<accession>A0A7H8QGV9</accession>
<evidence type="ECO:0000313" key="3">
    <source>
        <dbReference type="Proteomes" id="UP000509510"/>
    </source>
</evidence>
<keyword evidence="1" id="KW-1133">Transmembrane helix</keyword>
<dbReference type="EMBL" id="CP055898">
    <property type="protein sequence ID" value="QKX53168.1"/>
    <property type="molecule type" value="Genomic_DNA"/>
</dbReference>
<name>A0A7H8QGV9_TALRU</name>
<keyword evidence="1" id="KW-0812">Transmembrane</keyword>
<organism evidence="2 3">
    <name type="scientific">Talaromyces rugulosus</name>
    <name type="common">Penicillium rugulosum</name>
    <dbReference type="NCBI Taxonomy" id="121627"/>
    <lineage>
        <taxon>Eukaryota</taxon>
        <taxon>Fungi</taxon>
        <taxon>Dikarya</taxon>
        <taxon>Ascomycota</taxon>
        <taxon>Pezizomycotina</taxon>
        <taxon>Eurotiomycetes</taxon>
        <taxon>Eurotiomycetidae</taxon>
        <taxon>Eurotiales</taxon>
        <taxon>Trichocomaceae</taxon>
        <taxon>Talaromyces</taxon>
        <taxon>Talaromyces sect. Islandici</taxon>
    </lineage>
</organism>
<evidence type="ECO:0000313" key="2">
    <source>
        <dbReference type="EMBL" id="QKX53168.1"/>
    </source>
</evidence>
<dbReference type="KEGG" id="trg:TRUGW13939_00244"/>
<dbReference type="Proteomes" id="UP000509510">
    <property type="component" value="Chromosome I"/>
</dbReference>
<gene>
    <name evidence="2" type="ORF">TRUGW13939_00244</name>
</gene>
<dbReference type="RefSeq" id="XP_035339347.1">
    <property type="nucleotide sequence ID" value="XM_035483454.1"/>
</dbReference>